<evidence type="ECO:0000256" key="9">
    <source>
        <dbReference type="ARBA" id="ARBA00023012"/>
    </source>
</evidence>
<dbReference type="InterPro" id="IPR005467">
    <property type="entry name" value="His_kinase_dom"/>
</dbReference>
<dbReference type="GO" id="GO:0005886">
    <property type="term" value="C:plasma membrane"/>
    <property type="evidence" value="ECO:0007669"/>
    <property type="project" value="TreeGrafter"/>
</dbReference>
<dbReference type="GO" id="GO:0000155">
    <property type="term" value="F:phosphorelay sensor kinase activity"/>
    <property type="evidence" value="ECO:0007669"/>
    <property type="project" value="InterPro"/>
</dbReference>
<dbReference type="PANTHER" id="PTHR45528">
    <property type="entry name" value="SENSOR HISTIDINE KINASE CPXA"/>
    <property type="match status" value="1"/>
</dbReference>
<dbReference type="SMART" id="SM00388">
    <property type="entry name" value="HisKA"/>
    <property type="match status" value="1"/>
</dbReference>
<dbReference type="Pfam" id="PF00672">
    <property type="entry name" value="HAMP"/>
    <property type="match status" value="1"/>
</dbReference>
<evidence type="ECO:0000259" key="12">
    <source>
        <dbReference type="PROSITE" id="PS50109"/>
    </source>
</evidence>
<proteinExistence type="predicted"/>
<evidence type="ECO:0000256" key="2">
    <source>
        <dbReference type="ARBA" id="ARBA00004141"/>
    </source>
</evidence>
<evidence type="ECO:0000256" key="10">
    <source>
        <dbReference type="ARBA" id="ARBA00023136"/>
    </source>
</evidence>
<dbReference type="InterPro" id="IPR003594">
    <property type="entry name" value="HATPase_dom"/>
</dbReference>
<dbReference type="Gene3D" id="3.30.565.10">
    <property type="entry name" value="Histidine kinase-like ATPase, C-terminal domain"/>
    <property type="match status" value="1"/>
</dbReference>
<feature type="transmembrane region" description="Helical" evidence="11">
    <location>
        <begin position="160"/>
        <end position="184"/>
    </location>
</feature>
<gene>
    <name evidence="14" type="ORF">O8D18_12540</name>
</gene>
<feature type="transmembrane region" description="Helical" evidence="11">
    <location>
        <begin position="12"/>
        <end position="39"/>
    </location>
</feature>
<dbReference type="EMBL" id="JAPZED010000015">
    <property type="protein sequence ID" value="MCZ7694851.1"/>
    <property type="molecule type" value="Genomic_DNA"/>
</dbReference>
<evidence type="ECO:0000256" key="3">
    <source>
        <dbReference type="ARBA" id="ARBA00012438"/>
    </source>
</evidence>
<dbReference type="CDD" id="cd06225">
    <property type="entry name" value="HAMP"/>
    <property type="match status" value="1"/>
</dbReference>
<dbReference type="InterPro" id="IPR004358">
    <property type="entry name" value="Sig_transdc_His_kin-like_C"/>
</dbReference>
<comment type="catalytic activity">
    <reaction evidence="1">
        <text>ATP + protein L-histidine = ADP + protein N-phospho-L-histidine.</text>
        <dbReference type="EC" id="2.7.13.3"/>
    </reaction>
</comment>
<evidence type="ECO:0000256" key="1">
    <source>
        <dbReference type="ARBA" id="ARBA00000085"/>
    </source>
</evidence>
<dbReference type="CDD" id="cd00082">
    <property type="entry name" value="HisKA"/>
    <property type="match status" value="1"/>
</dbReference>
<dbReference type="InterPro" id="IPR003660">
    <property type="entry name" value="HAMP_dom"/>
</dbReference>
<dbReference type="InterPro" id="IPR003661">
    <property type="entry name" value="HisK_dim/P_dom"/>
</dbReference>
<dbReference type="PANTHER" id="PTHR45528:SF8">
    <property type="entry name" value="HISTIDINE KINASE"/>
    <property type="match status" value="1"/>
</dbReference>
<name>A0A9X3KCK1_MEDGN</name>
<keyword evidence="5" id="KW-0808">Transferase</keyword>
<organism evidence="14 15">
    <name type="scientific">Mediterraneibacter gnavus</name>
    <name type="common">Ruminococcus gnavus</name>
    <dbReference type="NCBI Taxonomy" id="33038"/>
    <lineage>
        <taxon>Bacteria</taxon>
        <taxon>Bacillati</taxon>
        <taxon>Bacillota</taxon>
        <taxon>Clostridia</taxon>
        <taxon>Lachnospirales</taxon>
        <taxon>Lachnospiraceae</taxon>
        <taxon>Mediterraneibacter</taxon>
    </lineage>
</organism>
<evidence type="ECO:0000313" key="15">
    <source>
        <dbReference type="Proteomes" id="UP001148455"/>
    </source>
</evidence>
<keyword evidence="4" id="KW-0597">Phosphoprotein</keyword>
<dbReference type="SUPFAM" id="SSF47384">
    <property type="entry name" value="Homodimeric domain of signal transducing histidine kinase"/>
    <property type="match status" value="1"/>
</dbReference>
<dbReference type="AlphaFoldDB" id="A0A9X3KCK1"/>
<evidence type="ECO:0000256" key="4">
    <source>
        <dbReference type="ARBA" id="ARBA00022553"/>
    </source>
</evidence>
<keyword evidence="9" id="KW-0902">Two-component regulatory system</keyword>
<evidence type="ECO:0000256" key="6">
    <source>
        <dbReference type="ARBA" id="ARBA00022692"/>
    </source>
</evidence>
<feature type="domain" description="HAMP" evidence="13">
    <location>
        <begin position="190"/>
        <end position="242"/>
    </location>
</feature>
<feature type="domain" description="Histidine kinase" evidence="12">
    <location>
        <begin position="257"/>
        <end position="475"/>
    </location>
</feature>
<keyword evidence="7 14" id="KW-0418">Kinase</keyword>
<evidence type="ECO:0000256" key="8">
    <source>
        <dbReference type="ARBA" id="ARBA00022989"/>
    </source>
</evidence>
<evidence type="ECO:0000259" key="13">
    <source>
        <dbReference type="PROSITE" id="PS50885"/>
    </source>
</evidence>
<dbReference type="EC" id="2.7.13.3" evidence="3"/>
<dbReference type="Proteomes" id="UP001148455">
    <property type="component" value="Unassembled WGS sequence"/>
</dbReference>
<evidence type="ECO:0000256" key="11">
    <source>
        <dbReference type="SAM" id="Phobius"/>
    </source>
</evidence>
<dbReference type="InterPro" id="IPR036097">
    <property type="entry name" value="HisK_dim/P_sf"/>
</dbReference>
<dbReference type="Pfam" id="PF02518">
    <property type="entry name" value="HATPase_c"/>
    <property type="match status" value="1"/>
</dbReference>
<dbReference type="SUPFAM" id="SSF55874">
    <property type="entry name" value="ATPase domain of HSP90 chaperone/DNA topoisomerase II/histidine kinase"/>
    <property type="match status" value="1"/>
</dbReference>
<dbReference type="InterPro" id="IPR050398">
    <property type="entry name" value="HssS/ArlS-like"/>
</dbReference>
<dbReference type="Gene3D" id="6.10.340.10">
    <property type="match status" value="1"/>
</dbReference>
<dbReference type="RefSeq" id="WP_269762954.1">
    <property type="nucleotide sequence ID" value="NZ_JAPZEC010000014.1"/>
</dbReference>
<protein>
    <recommendedName>
        <fullName evidence="3">histidine kinase</fullName>
        <ecNumber evidence="3">2.7.13.3</ecNumber>
    </recommendedName>
</protein>
<evidence type="ECO:0000256" key="5">
    <source>
        <dbReference type="ARBA" id="ARBA00022679"/>
    </source>
</evidence>
<comment type="caution">
    <text evidence="14">The sequence shown here is derived from an EMBL/GenBank/DDBJ whole genome shotgun (WGS) entry which is preliminary data.</text>
</comment>
<comment type="subcellular location">
    <subcellularLocation>
        <location evidence="2">Membrane</location>
        <topology evidence="2">Multi-pass membrane protein</topology>
    </subcellularLocation>
</comment>
<dbReference type="PRINTS" id="PR00344">
    <property type="entry name" value="BCTRLSENSOR"/>
</dbReference>
<reference evidence="14" key="1">
    <citation type="submission" date="2022-12" db="EMBL/GenBank/DDBJ databases">
        <title>Genome of R. gnavus strain RSHDN_123.</title>
        <authorList>
            <person name="Abdugheni R."/>
        </authorList>
    </citation>
    <scope>NUCLEOTIDE SEQUENCE</scope>
    <source>
        <strain evidence="14">RSHDN_123</strain>
    </source>
</reference>
<keyword evidence="8 11" id="KW-1133">Transmembrane helix</keyword>
<evidence type="ECO:0000313" key="14">
    <source>
        <dbReference type="EMBL" id="MCZ7694851.1"/>
    </source>
</evidence>
<dbReference type="SMART" id="SM00304">
    <property type="entry name" value="HAMP"/>
    <property type="match status" value="1"/>
</dbReference>
<dbReference type="FunFam" id="3.30.565.10:FF:000006">
    <property type="entry name" value="Sensor histidine kinase WalK"/>
    <property type="match status" value="1"/>
</dbReference>
<accession>A0A9X3KCK1</accession>
<dbReference type="PROSITE" id="PS50885">
    <property type="entry name" value="HAMP"/>
    <property type="match status" value="1"/>
</dbReference>
<keyword evidence="6 11" id="KW-0812">Transmembrane</keyword>
<dbReference type="PROSITE" id="PS50109">
    <property type="entry name" value="HIS_KIN"/>
    <property type="match status" value="1"/>
</dbReference>
<keyword evidence="10 11" id="KW-0472">Membrane</keyword>
<dbReference type="InterPro" id="IPR036890">
    <property type="entry name" value="HATPase_C_sf"/>
</dbReference>
<sequence length="475" mass="54323">MKEHSLADQFRHTFFLIIVSSIVATLLTYVLIIGVFSLAKDIYPADYYERQIPTIEEYVYRDNIALLSQSSENRLRDIIQGDGLLYLVVDDNGNTLYGTSLMKPFESKEELFTDLVGQTVFRNGYYIYTVPIIDEIGEAQGAILLFYQIKVTFANNTGRLIFFIMILIALLSPFLYIVSFTLIFSRILAKKVNRPLQLLTDAAKKIKEKNLDFEINYHSENELGSLCTAFSEMKDELRKSLSVQWEMEQERVEMIESLAHDLKSPLSIIMGYTDSLIDSNRNDNGKLYRYLSVIKKNAEKSTALVQQMQYTTDLEKSNVQLNLESVNLYEFLNQKVHDYELEASKKHIEFLLKIERDVPINVEIDKERIMRILDNIISNSLQYTPNNGTISITVTAEKNMIFYKICDSGCGFSSKDLKKAFDKFYRGDEARQTKGGHSGLGLYIVKKLLGQINGSIQIENTELGGACVIFSHGIR</sequence>
<dbReference type="SMART" id="SM00387">
    <property type="entry name" value="HATPase_c"/>
    <property type="match status" value="1"/>
</dbReference>
<evidence type="ECO:0000256" key="7">
    <source>
        <dbReference type="ARBA" id="ARBA00022777"/>
    </source>
</evidence>
<dbReference type="Gene3D" id="1.10.287.130">
    <property type="match status" value="1"/>
</dbReference>
<dbReference type="Pfam" id="PF00512">
    <property type="entry name" value="HisKA"/>
    <property type="match status" value="1"/>
</dbReference>
<dbReference type="SUPFAM" id="SSF158472">
    <property type="entry name" value="HAMP domain-like"/>
    <property type="match status" value="1"/>
</dbReference>